<dbReference type="EMBL" id="BAABDK010000017">
    <property type="protein sequence ID" value="GAA4037484.1"/>
    <property type="molecule type" value="Genomic_DNA"/>
</dbReference>
<gene>
    <name evidence="3" type="ORF">GCM10022409_23170</name>
</gene>
<evidence type="ECO:0008006" key="5">
    <source>
        <dbReference type="Google" id="ProtNLM"/>
    </source>
</evidence>
<keyword evidence="4" id="KW-1185">Reference proteome</keyword>
<protein>
    <recommendedName>
        <fullName evidence="5">Outer membrane protein beta-barrel domain-containing protein</fullName>
    </recommendedName>
</protein>
<proteinExistence type="predicted"/>
<organism evidence="3 4">
    <name type="scientific">Hymenobacter glaciei</name>
    <dbReference type="NCBI Taxonomy" id="877209"/>
    <lineage>
        <taxon>Bacteria</taxon>
        <taxon>Pseudomonadati</taxon>
        <taxon>Bacteroidota</taxon>
        <taxon>Cytophagia</taxon>
        <taxon>Cytophagales</taxon>
        <taxon>Hymenobacteraceae</taxon>
        <taxon>Hymenobacter</taxon>
    </lineage>
</organism>
<feature type="signal peptide" evidence="2">
    <location>
        <begin position="1"/>
        <end position="29"/>
    </location>
</feature>
<feature type="chain" id="PRO_5047436668" description="Outer membrane protein beta-barrel domain-containing protein" evidence="2">
    <location>
        <begin position="30"/>
        <end position="263"/>
    </location>
</feature>
<reference evidence="4" key="1">
    <citation type="journal article" date="2019" name="Int. J. Syst. Evol. Microbiol.">
        <title>The Global Catalogue of Microorganisms (GCM) 10K type strain sequencing project: providing services to taxonomists for standard genome sequencing and annotation.</title>
        <authorList>
            <consortium name="The Broad Institute Genomics Platform"/>
            <consortium name="The Broad Institute Genome Sequencing Center for Infectious Disease"/>
            <person name="Wu L."/>
            <person name="Ma J."/>
        </authorList>
    </citation>
    <scope>NUCLEOTIDE SEQUENCE [LARGE SCALE GENOMIC DNA]</scope>
    <source>
        <strain evidence="4">JCM 17225</strain>
    </source>
</reference>
<evidence type="ECO:0000256" key="2">
    <source>
        <dbReference type="SAM" id="SignalP"/>
    </source>
</evidence>
<dbReference type="RefSeq" id="WP_345054419.1">
    <property type="nucleotide sequence ID" value="NZ_BAABDK010000017.1"/>
</dbReference>
<evidence type="ECO:0000256" key="1">
    <source>
        <dbReference type="SAM" id="MobiDB-lite"/>
    </source>
</evidence>
<feature type="region of interest" description="Disordered" evidence="1">
    <location>
        <begin position="35"/>
        <end position="54"/>
    </location>
</feature>
<dbReference type="Proteomes" id="UP001501469">
    <property type="component" value="Unassembled WGS sequence"/>
</dbReference>
<evidence type="ECO:0000313" key="4">
    <source>
        <dbReference type="Proteomes" id="UP001501469"/>
    </source>
</evidence>
<comment type="caution">
    <text evidence="3">The sequence shown here is derived from an EMBL/GenBank/DDBJ whole genome shotgun (WGS) entry which is preliminary data.</text>
</comment>
<keyword evidence="2" id="KW-0732">Signal</keyword>
<evidence type="ECO:0000313" key="3">
    <source>
        <dbReference type="EMBL" id="GAA4037484.1"/>
    </source>
</evidence>
<name>A0ABP7U7Z2_9BACT</name>
<sequence length="263" mass="27162">MPLSLRSASARLGGLVVLGTVLAAAPVCAQVAPTAPDTTAKRQANPTRPYAGNGSRLFVGPTGRNLRRGEGTVQDIAVFALTVDYGITDRFSIGVLGTFAPGFGNYNLVGIAPKFSALVAERLHVGVGAFGLYVAGTAVGLTYVNATLGTADHQLTAGVGFGFSGSGGFGSTPLLMLGGATRLGRRLFLVDETYLLHTSSGRRISALAGVAGGRAVWPRLSASLGLAYLAYDYREQSASSTISNRNGAVGPYADVTFRFGRTR</sequence>
<accession>A0ABP7U7Z2</accession>